<feature type="binding site" evidence="9">
    <location>
        <position position="330"/>
    </location>
    <ligand>
        <name>Zn(2+)</name>
        <dbReference type="ChEBI" id="CHEBI:29105"/>
        <note>catalytic</note>
    </ligand>
</feature>
<protein>
    <recommendedName>
        <fullName evidence="11">Aminopeptidase</fullName>
        <ecNumber evidence="11">3.4.11.-</ecNumber>
    </recommendedName>
</protein>
<keyword evidence="6 9" id="KW-0862">Zinc</keyword>
<organism evidence="15 16">
    <name type="scientific">Trametes coccinea (strain BRFM310)</name>
    <name type="common">Pycnoporus coccineus</name>
    <dbReference type="NCBI Taxonomy" id="1353009"/>
    <lineage>
        <taxon>Eukaryota</taxon>
        <taxon>Fungi</taxon>
        <taxon>Dikarya</taxon>
        <taxon>Basidiomycota</taxon>
        <taxon>Agaricomycotina</taxon>
        <taxon>Agaricomycetes</taxon>
        <taxon>Polyporales</taxon>
        <taxon>Polyporaceae</taxon>
        <taxon>Trametes</taxon>
    </lineage>
</organism>
<dbReference type="Proteomes" id="UP000193067">
    <property type="component" value="Unassembled WGS sequence"/>
</dbReference>
<dbReference type="InterPro" id="IPR027268">
    <property type="entry name" value="Peptidase_M4/M1_CTD_sf"/>
</dbReference>
<evidence type="ECO:0000256" key="3">
    <source>
        <dbReference type="ARBA" id="ARBA00022670"/>
    </source>
</evidence>
<dbReference type="Pfam" id="PF17900">
    <property type="entry name" value="Peptidase_M1_N"/>
    <property type="match status" value="1"/>
</dbReference>
<dbReference type="SUPFAM" id="SSF55486">
    <property type="entry name" value="Metalloproteases ('zincins'), catalytic domain"/>
    <property type="match status" value="1"/>
</dbReference>
<dbReference type="Pfam" id="PF01433">
    <property type="entry name" value="Peptidase_M1"/>
    <property type="match status" value="1"/>
</dbReference>
<feature type="domain" description="Aminopeptidase N-like N-terminal" evidence="14">
    <location>
        <begin position="10"/>
        <end position="179"/>
    </location>
</feature>
<keyword evidence="3 11" id="KW-0645">Protease</keyword>
<gene>
    <name evidence="15" type="ORF">PYCCODRAFT_1445793</name>
</gene>
<dbReference type="InterPro" id="IPR050344">
    <property type="entry name" value="Peptidase_M1_aminopeptidases"/>
</dbReference>
<comment type="cofactor">
    <cofactor evidence="9 11">
        <name>Zn(2+)</name>
        <dbReference type="ChEBI" id="CHEBI:29105"/>
    </cofactor>
    <text evidence="9 11">Binds 1 zinc ion per subunit.</text>
</comment>
<reference evidence="15 16" key="1">
    <citation type="journal article" date="2015" name="Biotechnol. Biofuels">
        <title>Enhanced degradation of softwood versus hardwood by the white-rot fungus Pycnoporus coccineus.</title>
        <authorList>
            <person name="Couturier M."/>
            <person name="Navarro D."/>
            <person name="Chevret D."/>
            <person name="Henrissat B."/>
            <person name="Piumi F."/>
            <person name="Ruiz-Duenas F.J."/>
            <person name="Martinez A.T."/>
            <person name="Grigoriev I.V."/>
            <person name="Riley R."/>
            <person name="Lipzen A."/>
            <person name="Berrin J.G."/>
            <person name="Master E.R."/>
            <person name="Rosso M.N."/>
        </authorList>
    </citation>
    <scope>NUCLEOTIDE SEQUENCE [LARGE SCALE GENOMIC DNA]</scope>
    <source>
        <strain evidence="15 16">BRFM310</strain>
    </source>
</reference>
<dbReference type="Gene3D" id="1.25.50.20">
    <property type="match status" value="1"/>
</dbReference>
<feature type="domain" description="ERAP1-like C-terminal" evidence="13">
    <location>
        <begin position="542"/>
        <end position="858"/>
    </location>
</feature>
<dbReference type="GO" id="GO:0008270">
    <property type="term" value="F:zinc ion binding"/>
    <property type="evidence" value="ECO:0007669"/>
    <property type="project" value="UniProtKB-UniRule"/>
</dbReference>
<evidence type="ECO:0000256" key="8">
    <source>
        <dbReference type="PIRSR" id="PIRSR634016-1"/>
    </source>
</evidence>
<keyword evidence="7 11" id="KW-0482">Metalloprotease</keyword>
<keyword evidence="16" id="KW-1185">Reference proteome</keyword>
<dbReference type="EC" id="3.4.11.-" evidence="11"/>
<dbReference type="InterPro" id="IPR045357">
    <property type="entry name" value="Aminopeptidase_N-like_N"/>
</dbReference>
<feature type="binding site" evidence="9">
    <location>
        <position position="353"/>
    </location>
    <ligand>
        <name>Zn(2+)</name>
        <dbReference type="ChEBI" id="CHEBI:29105"/>
        <note>catalytic</note>
    </ligand>
</feature>
<dbReference type="PANTHER" id="PTHR11533:SF174">
    <property type="entry name" value="PUROMYCIN-SENSITIVE AMINOPEPTIDASE-RELATED"/>
    <property type="match status" value="1"/>
</dbReference>
<dbReference type="OrthoDB" id="10031169at2759"/>
<dbReference type="Gene3D" id="2.60.40.1730">
    <property type="entry name" value="tricorn interacting facor f3 domain"/>
    <property type="match status" value="1"/>
</dbReference>
<evidence type="ECO:0000256" key="10">
    <source>
        <dbReference type="PIRSR" id="PIRSR634016-4"/>
    </source>
</evidence>
<dbReference type="InterPro" id="IPR014782">
    <property type="entry name" value="Peptidase_M1_dom"/>
</dbReference>
<dbReference type="InterPro" id="IPR034016">
    <property type="entry name" value="M1_APN-typ"/>
</dbReference>
<feature type="binding site" evidence="9">
    <location>
        <position position="334"/>
    </location>
    <ligand>
        <name>Zn(2+)</name>
        <dbReference type="ChEBI" id="CHEBI:29105"/>
        <note>catalytic</note>
    </ligand>
</feature>
<evidence type="ECO:0000313" key="15">
    <source>
        <dbReference type="EMBL" id="OSD01301.1"/>
    </source>
</evidence>
<evidence type="ECO:0000256" key="9">
    <source>
        <dbReference type="PIRSR" id="PIRSR634016-3"/>
    </source>
</evidence>
<dbReference type="Gene3D" id="2.60.40.1910">
    <property type="match status" value="1"/>
</dbReference>
<dbReference type="FunFam" id="1.10.390.10:FF:000006">
    <property type="entry name" value="Puromycin-sensitive aminopeptidase"/>
    <property type="match status" value="1"/>
</dbReference>
<name>A0A1Y2IM43_TRAC3</name>
<feature type="active site" description="Proton acceptor" evidence="8">
    <location>
        <position position="331"/>
    </location>
</feature>
<evidence type="ECO:0000256" key="7">
    <source>
        <dbReference type="ARBA" id="ARBA00023049"/>
    </source>
</evidence>
<evidence type="ECO:0000256" key="2">
    <source>
        <dbReference type="ARBA" id="ARBA00022438"/>
    </source>
</evidence>
<keyword evidence="5 11" id="KW-0378">Hydrolase</keyword>
<dbReference type="AlphaFoldDB" id="A0A1Y2IM43"/>
<evidence type="ECO:0000313" key="16">
    <source>
        <dbReference type="Proteomes" id="UP000193067"/>
    </source>
</evidence>
<evidence type="ECO:0000259" key="13">
    <source>
        <dbReference type="Pfam" id="PF11838"/>
    </source>
</evidence>
<dbReference type="GO" id="GO:0016020">
    <property type="term" value="C:membrane"/>
    <property type="evidence" value="ECO:0007669"/>
    <property type="project" value="TreeGrafter"/>
</dbReference>
<dbReference type="GO" id="GO:0042277">
    <property type="term" value="F:peptide binding"/>
    <property type="evidence" value="ECO:0007669"/>
    <property type="project" value="TreeGrafter"/>
</dbReference>
<feature type="site" description="Transition state stabilizer" evidence="10">
    <location>
        <position position="405"/>
    </location>
</feature>
<dbReference type="GO" id="GO:0043171">
    <property type="term" value="P:peptide catabolic process"/>
    <property type="evidence" value="ECO:0007669"/>
    <property type="project" value="TreeGrafter"/>
</dbReference>
<dbReference type="Gene3D" id="1.10.390.10">
    <property type="entry name" value="Neutral Protease Domain 2"/>
    <property type="match status" value="1"/>
</dbReference>
<keyword evidence="2 11" id="KW-0031">Aminopeptidase</keyword>
<evidence type="ECO:0000259" key="14">
    <source>
        <dbReference type="Pfam" id="PF17900"/>
    </source>
</evidence>
<dbReference type="Pfam" id="PF11838">
    <property type="entry name" value="ERAP1_C"/>
    <property type="match status" value="1"/>
</dbReference>
<evidence type="ECO:0000256" key="4">
    <source>
        <dbReference type="ARBA" id="ARBA00022723"/>
    </source>
</evidence>
<keyword evidence="4 9" id="KW-0479">Metal-binding</keyword>
<dbReference type="SUPFAM" id="SSF63737">
    <property type="entry name" value="Leukotriene A4 hydrolase N-terminal domain"/>
    <property type="match status" value="1"/>
</dbReference>
<evidence type="ECO:0000256" key="5">
    <source>
        <dbReference type="ARBA" id="ARBA00022801"/>
    </source>
</evidence>
<evidence type="ECO:0000259" key="12">
    <source>
        <dbReference type="Pfam" id="PF01433"/>
    </source>
</evidence>
<dbReference type="PANTHER" id="PTHR11533">
    <property type="entry name" value="PROTEASE M1 ZINC METALLOPROTEASE"/>
    <property type="match status" value="1"/>
</dbReference>
<accession>A0A1Y2IM43</accession>
<dbReference type="InterPro" id="IPR042097">
    <property type="entry name" value="Aminopeptidase_N-like_N_sf"/>
</dbReference>
<comment type="similarity">
    <text evidence="1 11">Belongs to the peptidase M1 family.</text>
</comment>
<dbReference type="GO" id="GO:0006508">
    <property type="term" value="P:proteolysis"/>
    <property type="evidence" value="ECO:0007669"/>
    <property type="project" value="UniProtKB-KW"/>
</dbReference>
<evidence type="ECO:0000256" key="11">
    <source>
        <dbReference type="RuleBase" id="RU364040"/>
    </source>
</evidence>
<dbReference type="InterPro" id="IPR024571">
    <property type="entry name" value="ERAP1-like_C_dom"/>
</dbReference>
<sequence>MDYRLPTDVVPKQYDLTIQTDLENAKFDGVVRTDLHAKRRTSTIVLHSVDLQLSDISLQVSGRKDTLRASESATDSLVGLGIIVFPEALPAGSDARLTITFRGKLTSSLRGYYTSCGGKDHHDGKEVYSLTQFQPTSARRAFPCWDEPALKATFTMTMLSKVDSVNLSNMAAISENSCNTHDAFEDDPWLAMKARTLNDLSQWKITRFETTPPISTYLVAYANGPFKYLERSYTSPLSGEVRPLRIYTTEDIIWQGQYALDIAQKVMPLYEEVFDVEYPLPKLDFLASSNFDLGAMENWGLITGKTTCFLDNPKANDVRHQLYVACTTSHEVSHMWFGDITTMKWWDMLYLNEVRAFPEWRLDAQFLGWNYYPARALDAKLSSHPVEVECPDENKIIQMFDDLSYNKAAAVLRMLSTYVGEKIFLKGVSVYLKKHKFKSTVTSDLWEGIQSVTNRDIAGMMRDWIEKMGYPVVSVVEKEGGIQVRQDRYLETGPAEPEDNETIWTIPLNLLTVRARGTSQIDHTVLLDSRERFIRLDTSKPFKVNAGTKGFYVVQYSPDRLVQLGRQAVARDSPFTLQDRVGLVRDAFALGGSGHSSVSSALGLVDALRTTEEYLVWNAIAAGLSNIAWTWWEHPEVVNPLNAFRRSLFVPIAKKLGFAHLPCDTPDDQLMRIKAIEEAAEAGDPWAVGEMKVRFAHFLETGDESRIASDLANVTYRIAVQEGGKREWDFLKRLASSTANPAQALAAHTALGATRDMGLAEATFRYATTEARDQDVLTFLKTLQRNVATRRWLGEKVMVNFGKLEKKYAGTFTFNNLLDAAFGGLSSMEDHKRVADFFERRDKKAYDLQLQQTLDTIKFSAGWIERSTEEIKRWLEEHLPRRDFA</sequence>
<dbReference type="GO" id="GO:0005615">
    <property type="term" value="C:extracellular space"/>
    <property type="evidence" value="ECO:0007669"/>
    <property type="project" value="TreeGrafter"/>
</dbReference>
<feature type="domain" description="Peptidase M1 membrane alanine aminopeptidase" evidence="12">
    <location>
        <begin position="258"/>
        <end position="464"/>
    </location>
</feature>
<proteinExistence type="inferred from homology"/>
<dbReference type="CDD" id="cd09601">
    <property type="entry name" value="M1_APN-Q_like"/>
    <property type="match status" value="1"/>
</dbReference>
<evidence type="ECO:0000256" key="6">
    <source>
        <dbReference type="ARBA" id="ARBA00022833"/>
    </source>
</evidence>
<dbReference type="GO" id="GO:0070006">
    <property type="term" value="F:metalloaminopeptidase activity"/>
    <property type="evidence" value="ECO:0007669"/>
    <property type="project" value="TreeGrafter"/>
</dbReference>
<dbReference type="EMBL" id="KZ084112">
    <property type="protein sequence ID" value="OSD01301.1"/>
    <property type="molecule type" value="Genomic_DNA"/>
</dbReference>
<dbReference type="GO" id="GO:0005737">
    <property type="term" value="C:cytoplasm"/>
    <property type="evidence" value="ECO:0007669"/>
    <property type="project" value="TreeGrafter"/>
</dbReference>
<evidence type="ECO:0000256" key="1">
    <source>
        <dbReference type="ARBA" id="ARBA00010136"/>
    </source>
</evidence>
<dbReference type="STRING" id="1353009.A0A1Y2IM43"/>